<dbReference type="GO" id="GO:0030246">
    <property type="term" value="F:carbohydrate binding"/>
    <property type="evidence" value="ECO:0007669"/>
    <property type="project" value="InterPro"/>
</dbReference>
<comment type="caution">
    <text evidence="1">The sequence shown here is derived from an EMBL/GenBank/DDBJ whole genome shotgun (WGS) entry which is preliminary data.</text>
</comment>
<dbReference type="CDD" id="cd09021">
    <property type="entry name" value="Aldose_epim_Ec_YphB"/>
    <property type="match status" value="1"/>
</dbReference>
<dbReference type="InterPro" id="IPR008183">
    <property type="entry name" value="Aldose_1/G6P_1-epimerase"/>
</dbReference>
<dbReference type="Proteomes" id="UP000062912">
    <property type="component" value="Unassembled WGS sequence"/>
</dbReference>
<evidence type="ECO:0000313" key="2">
    <source>
        <dbReference type="Proteomes" id="UP000062912"/>
    </source>
</evidence>
<name>A0A132E9Z9_9BURK</name>
<dbReference type="AlphaFoldDB" id="A0A132E9Z9"/>
<dbReference type="InterPro" id="IPR011013">
    <property type="entry name" value="Gal_mutarotase_sf_dom"/>
</dbReference>
<evidence type="ECO:0000313" key="1">
    <source>
        <dbReference type="EMBL" id="KWF21918.1"/>
    </source>
</evidence>
<dbReference type="GO" id="GO:0005975">
    <property type="term" value="P:carbohydrate metabolic process"/>
    <property type="evidence" value="ECO:0007669"/>
    <property type="project" value="InterPro"/>
</dbReference>
<reference evidence="1 2" key="1">
    <citation type="submission" date="2015-11" db="EMBL/GenBank/DDBJ databases">
        <title>Expanding the genomic diversity of Burkholderia species for the development of highly accurate diagnostics.</title>
        <authorList>
            <person name="Sahl J."/>
            <person name="Keim P."/>
            <person name="Wagner D."/>
        </authorList>
    </citation>
    <scope>NUCLEOTIDE SEQUENCE [LARGE SCALE GENOMIC DNA]</scope>
    <source>
        <strain evidence="1 2">MSMB368WGS</strain>
    </source>
</reference>
<gene>
    <name evidence="1" type="ORF">WT56_27230</name>
</gene>
<dbReference type="Gene3D" id="2.70.98.10">
    <property type="match status" value="1"/>
</dbReference>
<organism evidence="1 2">
    <name type="scientific">Burkholderia pseudomultivorans</name>
    <dbReference type="NCBI Taxonomy" id="1207504"/>
    <lineage>
        <taxon>Bacteria</taxon>
        <taxon>Pseudomonadati</taxon>
        <taxon>Pseudomonadota</taxon>
        <taxon>Betaproteobacteria</taxon>
        <taxon>Burkholderiales</taxon>
        <taxon>Burkholderiaceae</taxon>
        <taxon>Burkholderia</taxon>
        <taxon>Burkholderia cepacia complex</taxon>
    </lineage>
</organism>
<dbReference type="OrthoDB" id="9808779at2"/>
<dbReference type="Pfam" id="PF01263">
    <property type="entry name" value="Aldose_epim"/>
    <property type="match status" value="1"/>
</dbReference>
<dbReference type="EMBL" id="LPJR01000071">
    <property type="protein sequence ID" value="KWF21918.1"/>
    <property type="molecule type" value="Genomic_DNA"/>
</dbReference>
<dbReference type="RefSeq" id="WP_060245722.1">
    <property type="nucleotide sequence ID" value="NZ_LPJR01000071.1"/>
</dbReference>
<dbReference type="InterPro" id="IPR014718">
    <property type="entry name" value="GH-type_carb-bd"/>
</dbReference>
<dbReference type="GO" id="GO:0016853">
    <property type="term" value="F:isomerase activity"/>
    <property type="evidence" value="ECO:0007669"/>
    <property type="project" value="InterPro"/>
</dbReference>
<protein>
    <submittedName>
        <fullName evidence="1">Aldose epimerase</fullName>
    </submittedName>
</protein>
<sequence>MPMDNPRHAELIELASDTTRVRVAPQVGGSLAAYYEVGRDGPRHWFRPASGAALAGRDPLGMASFPLFPYCNRIRDGRFVFDGRTIDLSGSHDAFAHALHGHGWRRPWRVARRDDASLELRFEHRPDPGRPGDWPFRYEARQSIRLDGGILSITLFARNLGTTPMPFGMGHHPYYVRTPHTVVRAQVEAMWHTDEHVLPTRVGRHPVVDALRDGLQVDAFDLDNNFVGWTREAAVIWPDRGRQIVLTAERPFDQLVVFAPADAHALCVEPVTNTTDCFNARDPQAPVGGCVLAPGEALEATLRWMPGPI</sequence>
<proteinExistence type="predicted"/>
<accession>A0A132E9Z9</accession>
<dbReference type="SUPFAM" id="SSF74650">
    <property type="entry name" value="Galactose mutarotase-like"/>
    <property type="match status" value="1"/>
</dbReference>